<evidence type="ECO:0000313" key="2">
    <source>
        <dbReference type="EMBL" id="GFH55852.1"/>
    </source>
</evidence>
<dbReference type="EMBL" id="BLLK01000051">
    <property type="protein sequence ID" value="GFH55852.1"/>
    <property type="molecule type" value="Genomic_DNA"/>
</dbReference>
<reference evidence="2 3" key="1">
    <citation type="journal article" date="2021" name="Sci. Rep.">
        <title>The genome of the diatom Chaetoceros tenuissimus carries an ancient integrated fragment of an extant virus.</title>
        <authorList>
            <person name="Hongo Y."/>
            <person name="Kimura K."/>
            <person name="Takaki Y."/>
            <person name="Yoshida Y."/>
            <person name="Baba S."/>
            <person name="Kobayashi G."/>
            <person name="Nagasaki K."/>
            <person name="Hano T."/>
            <person name="Tomaru Y."/>
        </authorList>
    </citation>
    <scope>NUCLEOTIDE SEQUENCE [LARGE SCALE GENOMIC DNA]</scope>
    <source>
        <strain evidence="2 3">NIES-3715</strain>
    </source>
</reference>
<dbReference type="AlphaFoldDB" id="A0AAD3D1F1"/>
<proteinExistence type="predicted"/>
<evidence type="ECO:0000313" key="3">
    <source>
        <dbReference type="Proteomes" id="UP001054902"/>
    </source>
</evidence>
<name>A0AAD3D1F1_9STRA</name>
<feature type="region of interest" description="Disordered" evidence="1">
    <location>
        <begin position="1"/>
        <end position="40"/>
    </location>
</feature>
<gene>
    <name evidence="2" type="ORF">CTEN210_12328</name>
</gene>
<dbReference type="Proteomes" id="UP001054902">
    <property type="component" value="Unassembled WGS sequence"/>
</dbReference>
<organism evidence="2 3">
    <name type="scientific">Chaetoceros tenuissimus</name>
    <dbReference type="NCBI Taxonomy" id="426638"/>
    <lineage>
        <taxon>Eukaryota</taxon>
        <taxon>Sar</taxon>
        <taxon>Stramenopiles</taxon>
        <taxon>Ochrophyta</taxon>
        <taxon>Bacillariophyta</taxon>
        <taxon>Coscinodiscophyceae</taxon>
        <taxon>Chaetocerotophycidae</taxon>
        <taxon>Chaetocerotales</taxon>
        <taxon>Chaetocerotaceae</taxon>
        <taxon>Chaetoceros</taxon>
    </lineage>
</organism>
<sequence length="378" mass="44209">MSRTNKRRKGLEHNSHTSQEDSAIFSSKPPRRTTRSKAREIQKQYEEERRAGLELNGTFLPDELMFCILGFLCNNNIHGLPCWSSNVAHLVSSFSLLSHDFQKCIQRYLQCTPLNLRYHFGTGTSMNQRIQMCIDKKVRFKSLRVDCNEPEIVQPLFDKLTKNCNMNYLQDLSISFPCHDSNIAKRSILDHEEKMYSKDMQTCLLEMTQTKLFKDRLEKLPIALKIRAHDLELKRDTLLAFKDTVTSLELNISRMKEDREDNGFDKVSKILEDVLPQMKQLKKLTLVHNQKFGVGFVSINSRSLEEINVAKCDNEFYVKKMNCPKLKKFKYQHRVVRKGGQEIWTRNGVKKANIEYLSSHLQMCIGYETPRNCEWIQV</sequence>
<evidence type="ECO:0008006" key="4">
    <source>
        <dbReference type="Google" id="ProtNLM"/>
    </source>
</evidence>
<protein>
    <recommendedName>
        <fullName evidence="4">F-box domain-containing protein</fullName>
    </recommendedName>
</protein>
<feature type="compositionally biased region" description="Basic residues" evidence="1">
    <location>
        <begin position="1"/>
        <end position="10"/>
    </location>
</feature>
<evidence type="ECO:0000256" key="1">
    <source>
        <dbReference type="SAM" id="MobiDB-lite"/>
    </source>
</evidence>
<accession>A0AAD3D1F1</accession>
<comment type="caution">
    <text evidence="2">The sequence shown here is derived from an EMBL/GenBank/DDBJ whole genome shotgun (WGS) entry which is preliminary data.</text>
</comment>
<keyword evidence="3" id="KW-1185">Reference proteome</keyword>